<dbReference type="GO" id="GO:0050487">
    <property type="term" value="F:sulfoacetaldehyde acetyltransferase activity"/>
    <property type="evidence" value="ECO:0007669"/>
    <property type="project" value="UniProtKB-EC"/>
</dbReference>
<accession>A0A075HN61</accession>
<dbReference type="CDD" id="cd02013">
    <property type="entry name" value="TPP_Xsc_like"/>
    <property type="match status" value="1"/>
</dbReference>
<evidence type="ECO:0000256" key="3">
    <source>
        <dbReference type="ARBA" id="ARBA00007812"/>
    </source>
</evidence>
<evidence type="ECO:0000259" key="11">
    <source>
        <dbReference type="Pfam" id="PF00205"/>
    </source>
</evidence>
<dbReference type="InterPro" id="IPR029061">
    <property type="entry name" value="THDP-binding"/>
</dbReference>
<feature type="domain" description="Thiamine pyrophosphate enzyme TPP-binding" evidence="12">
    <location>
        <begin position="392"/>
        <end position="539"/>
    </location>
</feature>
<feature type="domain" description="Thiamine pyrophosphate enzyme N-terminal TPP-binding" evidence="13">
    <location>
        <begin position="4"/>
        <end position="119"/>
    </location>
</feature>
<dbReference type="GO" id="GO:0019529">
    <property type="term" value="P:taurine catabolic process"/>
    <property type="evidence" value="ECO:0007669"/>
    <property type="project" value="InterPro"/>
</dbReference>
<feature type="domain" description="Thiamine pyrophosphate enzyme central" evidence="11">
    <location>
        <begin position="188"/>
        <end position="324"/>
    </location>
</feature>
<evidence type="ECO:0000256" key="2">
    <source>
        <dbReference type="ARBA" id="ARBA00001964"/>
    </source>
</evidence>
<sequence>MTHMSASEAFVETLASHGVTDVFGIVGSAYMDALDIFEPAGIRFYSVAHEQAAAHMADGYSRVSGRHGVCIAQNGPGVTNFVTAIAAAYWAHSPVVCITPQAGIGGEGLGGFQETDQMPIFEKITKYQVEVKSHARMAELTHRAFTLAMAENGPTQLNIPRDQFYGEADHQIVLPRHIERSAGGPESLDAAAALLAGARFPVILAGGGVVMGGGQADAIALAEYLGAPVACSYLHNDAFPANHELWIGPIGYQGHKTAMNLISQADVVLALGSRLGPFGTLPQHGLEYWPEDARIVQVDTDHRALGLVRDVEVAVCGDAGAASREILDRLKNLEVAAHASRDTRMAELAAQREAWESELTEWSSADGSPVAPRRALRELERAMPTDAVVSTDIGNICSVSNSYLRFDRPNSFLAAMSFGNCGYAFPTAMGAKVAAPDRPVVAYVGDGAWGMSLAEVMTCVREDIPVVAVVFNNGQWGAEKKNQVEFYDNRYVGTNLANPSFAEVARAMGGNGLTVESPDQVGDGLREALGSNRPTVLEVMCTTELGDPFRRDALKLPVRVLDKYKGYEA</sequence>
<protein>
    <recommendedName>
        <fullName evidence="4">sulfoacetaldehyde acetyltransferase</fullName>
        <ecNumber evidence="4">2.3.3.15</ecNumber>
    </recommendedName>
</protein>
<keyword evidence="9 14" id="KW-0012">Acyltransferase</keyword>
<dbReference type="Gene3D" id="3.40.50.970">
    <property type="match status" value="2"/>
</dbReference>
<dbReference type="GO" id="GO:0000287">
    <property type="term" value="F:magnesium ion binding"/>
    <property type="evidence" value="ECO:0007669"/>
    <property type="project" value="InterPro"/>
</dbReference>
<dbReference type="SUPFAM" id="SSF52518">
    <property type="entry name" value="Thiamin diphosphate-binding fold (THDP-binding)"/>
    <property type="match status" value="2"/>
</dbReference>
<dbReference type="InterPro" id="IPR029035">
    <property type="entry name" value="DHS-like_NAD/FAD-binding_dom"/>
</dbReference>
<dbReference type="GO" id="GO:0044272">
    <property type="term" value="P:sulfur compound biosynthetic process"/>
    <property type="evidence" value="ECO:0007669"/>
    <property type="project" value="UniProtKB-ARBA"/>
</dbReference>
<dbReference type="GO" id="GO:0005948">
    <property type="term" value="C:acetolactate synthase complex"/>
    <property type="evidence" value="ECO:0007669"/>
    <property type="project" value="TreeGrafter"/>
</dbReference>
<dbReference type="FunFam" id="3.40.50.970:FF:000007">
    <property type="entry name" value="Acetolactate synthase"/>
    <property type="match status" value="1"/>
</dbReference>
<comment type="cofactor">
    <cofactor evidence="1">
        <name>Mg(2+)</name>
        <dbReference type="ChEBI" id="CHEBI:18420"/>
    </cofactor>
</comment>
<dbReference type="NCBIfam" id="TIGR03457">
    <property type="entry name" value="sulphoacet_xsc"/>
    <property type="match status" value="1"/>
</dbReference>
<dbReference type="GO" id="GO:0009099">
    <property type="term" value="P:L-valine biosynthetic process"/>
    <property type="evidence" value="ECO:0007669"/>
    <property type="project" value="TreeGrafter"/>
</dbReference>
<dbReference type="InterPro" id="IPR012000">
    <property type="entry name" value="Thiamin_PyroP_enz_cen_dom"/>
</dbReference>
<dbReference type="EC" id="2.3.3.15" evidence="4"/>
<proteinExistence type="inferred from homology"/>
<evidence type="ECO:0000256" key="8">
    <source>
        <dbReference type="ARBA" id="ARBA00023052"/>
    </source>
</evidence>
<evidence type="ECO:0000256" key="10">
    <source>
        <dbReference type="RuleBase" id="RU362132"/>
    </source>
</evidence>
<dbReference type="GO" id="GO:0003984">
    <property type="term" value="F:acetolactate synthase activity"/>
    <property type="evidence" value="ECO:0007669"/>
    <property type="project" value="TreeGrafter"/>
</dbReference>
<dbReference type="CDD" id="cd07035">
    <property type="entry name" value="TPP_PYR_POX_like"/>
    <property type="match status" value="1"/>
</dbReference>
<evidence type="ECO:0000256" key="9">
    <source>
        <dbReference type="ARBA" id="ARBA00023315"/>
    </source>
</evidence>
<evidence type="ECO:0000256" key="7">
    <source>
        <dbReference type="ARBA" id="ARBA00022842"/>
    </source>
</evidence>
<evidence type="ECO:0000313" key="14">
    <source>
        <dbReference type="EMBL" id="AIF15393.1"/>
    </source>
</evidence>
<dbReference type="InterPro" id="IPR017820">
    <property type="entry name" value="Sulphoacetald_Actrfrase"/>
</dbReference>
<dbReference type="Pfam" id="PF02776">
    <property type="entry name" value="TPP_enzyme_N"/>
    <property type="match status" value="1"/>
</dbReference>
<reference evidence="14" key="1">
    <citation type="journal article" date="2014" name="Genome Biol. Evol.">
        <title>Pangenome evidence for extensive interdomain horizontal transfer affecting lineage core and shell genes in uncultured planktonic thaumarchaeota and euryarchaeota.</title>
        <authorList>
            <person name="Deschamps P."/>
            <person name="Zivanovic Y."/>
            <person name="Moreira D."/>
            <person name="Rodriguez-Valera F."/>
            <person name="Lopez-Garcia P."/>
        </authorList>
    </citation>
    <scope>NUCLEOTIDE SEQUENCE</scope>
</reference>
<dbReference type="Gene3D" id="3.40.50.1220">
    <property type="entry name" value="TPP-binding domain"/>
    <property type="match status" value="1"/>
</dbReference>
<keyword evidence="7" id="KW-0460">Magnesium</keyword>
<evidence type="ECO:0000256" key="4">
    <source>
        <dbReference type="ARBA" id="ARBA00012971"/>
    </source>
</evidence>
<keyword evidence="5 14" id="KW-0808">Transferase</keyword>
<keyword evidence="6" id="KW-0479">Metal-binding</keyword>
<dbReference type="Pfam" id="PF00205">
    <property type="entry name" value="TPP_enzyme_M"/>
    <property type="match status" value="1"/>
</dbReference>
<comment type="similarity">
    <text evidence="3 10">Belongs to the TPP enzyme family.</text>
</comment>
<dbReference type="InterPro" id="IPR011766">
    <property type="entry name" value="TPP_enzyme_TPP-bd"/>
</dbReference>
<dbReference type="PANTHER" id="PTHR18968:SF166">
    <property type="entry name" value="2-HYDROXYACYL-COA LYASE 2"/>
    <property type="match status" value="1"/>
</dbReference>
<evidence type="ECO:0000259" key="13">
    <source>
        <dbReference type="Pfam" id="PF02776"/>
    </source>
</evidence>
<evidence type="ECO:0000259" key="12">
    <source>
        <dbReference type="Pfam" id="PF02775"/>
    </source>
</evidence>
<dbReference type="EMBL" id="KF901027">
    <property type="protein sequence ID" value="AIF15393.1"/>
    <property type="molecule type" value="Genomic_DNA"/>
</dbReference>
<keyword evidence="8 10" id="KW-0786">Thiamine pyrophosphate</keyword>
<dbReference type="NCBIfam" id="NF005713">
    <property type="entry name" value="PRK07525.1"/>
    <property type="match status" value="1"/>
</dbReference>
<dbReference type="Pfam" id="PF02775">
    <property type="entry name" value="TPP_enzyme_C"/>
    <property type="match status" value="1"/>
</dbReference>
<dbReference type="AlphaFoldDB" id="A0A075HN61"/>
<dbReference type="GO" id="GO:0009097">
    <property type="term" value="P:isoleucine biosynthetic process"/>
    <property type="evidence" value="ECO:0007669"/>
    <property type="project" value="TreeGrafter"/>
</dbReference>
<dbReference type="GO" id="GO:0050660">
    <property type="term" value="F:flavin adenine dinucleotide binding"/>
    <property type="evidence" value="ECO:0007669"/>
    <property type="project" value="TreeGrafter"/>
</dbReference>
<evidence type="ECO:0000256" key="5">
    <source>
        <dbReference type="ARBA" id="ARBA00022679"/>
    </source>
</evidence>
<name>A0A075HN61_9ARCH</name>
<comment type="cofactor">
    <cofactor evidence="2">
        <name>thiamine diphosphate</name>
        <dbReference type="ChEBI" id="CHEBI:58937"/>
    </cofactor>
</comment>
<evidence type="ECO:0000256" key="1">
    <source>
        <dbReference type="ARBA" id="ARBA00001946"/>
    </source>
</evidence>
<organism evidence="14">
    <name type="scientific">uncultured marine thaumarchaeote KM3_70_D04</name>
    <dbReference type="NCBI Taxonomy" id="1456250"/>
    <lineage>
        <taxon>Archaea</taxon>
        <taxon>Nitrososphaerota</taxon>
        <taxon>environmental samples</taxon>
    </lineage>
</organism>
<dbReference type="GO" id="GO:0030976">
    <property type="term" value="F:thiamine pyrophosphate binding"/>
    <property type="evidence" value="ECO:0007669"/>
    <property type="project" value="InterPro"/>
</dbReference>
<dbReference type="SUPFAM" id="SSF52467">
    <property type="entry name" value="DHS-like NAD/FAD-binding domain"/>
    <property type="match status" value="1"/>
</dbReference>
<dbReference type="InterPro" id="IPR045229">
    <property type="entry name" value="TPP_enz"/>
</dbReference>
<dbReference type="InterPro" id="IPR012001">
    <property type="entry name" value="Thiamin_PyroP_enz_TPP-bd_dom"/>
</dbReference>
<dbReference type="PANTHER" id="PTHR18968">
    <property type="entry name" value="THIAMINE PYROPHOSPHATE ENZYMES"/>
    <property type="match status" value="1"/>
</dbReference>
<evidence type="ECO:0000256" key="6">
    <source>
        <dbReference type="ARBA" id="ARBA00022723"/>
    </source>
</evidence>
<gene>
    <name evidence="14" type="primary">xsc</name>
</gene>